<dbReference type="SMART" id="SM00448">
    <property type="entry name" value="REC"/>
    <property type="match status" value="1"/>
</dbReference>
<feature type="domain" description="HPt" evidence="15">
    <location>
        <begin position="823"/>
        <end position="928"/>
    </location>
</feature>
<dbReference type="InterPro" id="IPR001789">
    <property type="entry name" value="Sig_transdc_resp-reg_receiver"/>
</dbReference>
<evidence type="ECO:0000256" key="6">
    <source>
        <dbReference type="ARBA" id="ARBA00022777"/>
    </source>
</evidence>
<dbReference type="GO" id="GO:0005737">
    <property type="term" value="C:cytoplasm"/>
    <property type="evidence" value="ECO:0007669"/>
    <property type="project" value="InterPro"/>
</dbReference>
<keyword evidence="7" id="KW-0902">Two-component regulatory system</keyword>
<dbReference type="SUPFAM" id="SSF52172">
    <property type="entry name" value="CheY-like"/>
    <property type="match status" value="1"/>
</dbReference>
<dbReference type="InterPro" id="IPR005467">
    <property type="entry name" value="His_kinase_dom"/>
</dbReference>
<evidence type="ECO:0000256" key="9">
    <source>
        <dbReference type="PROSITE-ProRule" id="PRU00110"/>
    </source>
</evidence>
<dbReference type="STRING" id="494016.SAMN04487965_2724"/>
<dbReference type="SUPFAM" id="SSF55874">
    <property type="entry name" value="ATPase domain of HSP90 chaperone/DNA topoisomerase II/histidine kinase"/>
    <property type="match status" value="1"/>
</dbReference>
<dbReference type="PROSITE" id="PS50851">
    <property type="entry name" value="CHEW"/>
    <property type="match status" value="1"/>
</dbReference>
<evidence type="ECO:0000256" key="5">
    <source>
        <dbReference type="ARBA" id="ARBA00022679"/>
    </source>
</evidence>
<dbReference type="Gene3D" id="3.30.565.10">
    <property type="entry name" value="Histidine kinase-like ATPase, C-terminal domain"/>
    <property type="match status" value="1"/>
</dbReference>
<feature type="region of interest" description="Disordered" evidence="11">
    <location>
        <begin position="626"/>
        <end position="651"/>
    </location>
</feature>
<dbReference type="GO" id="GO:0000155">
    <property type="term" value="F:phosphorelay sensor kinase activity"/>
    <property type="evidence" value="ECO:0007669"/>
    <property type="project" value="InterPro"/>
</dbReference>
<dbReference type="SMART" id="SM01231">
    <property type="entry name" value="H-kinase_dim"/>
    <property type="match status" value="1"/>
</dbReference>
<dbReference type="InterPro" id="IPR008207">
    <property type="entry name" value="Sig_transdc_His_kin_Hpt_dom"/>
</dbReference>
<dbReference type="SMART" id="SM00387">
    <property type="entry name" value="HATPase_c"/>
    <property type="match status" value="1"/>
</dbReference>
<dbReference type="Gene3D" id="3.40.50.2300">
    <property type="match status" value="1"/>
</dbReference>
<gene>
    <name evidence="16" type="ORF">SAMN04487965_2724</name>
</gene>
<dbReference type="InterPro" id="IPR004105">
    <property type="entry name" value="CheA-like_dim"/>
</dbReference>
<dbReference type="CDD" id="cd17546">
    <property type="entry name" value="REC_hyHK_CKI1_RcsC-like"/>
    <property type="match status" value="1"/>
</dbReference>
<evidence type="ECO:0000313" key="16">
    <source>
        <dbReference type="EMBL" id="SHF79651.1"/>
    </source>
</evidence>
<dbReference type="FunFam" id="3.30.565.10:FF:000016">
    <property type="entry name" value="Chemotaxis protein CheA, putative"/>
    <property type="match status" value="1"/>
</dbReference>
<dbReference type="PANTHER" id="PTHR43395">
    <property type="entry name" value="SENSOR HISTIDINE KINASE CHEA"/>
    <property type="match status" value="1"/>
</dbReference>
<dbReference type="InterPro" id="IPR036641">
    <property type="entry name" value="HPT_dom_sf"/>
</dbReference>
<dbReference type="CDD" id="cd00088">
    <property type="entry name" value="HPT"/>
    <property type="match status" value="3"/>
</dbReference>
<comment type="function">
    <text evidence="8">Involved in the transmission of sensory signals from the chemoreceptors to the flagellar motors. CheA is autophosphorylated; it can transfer its phosphate group to either CheB or CheY.</text>
</comment>
<evidence type="ECO:0000256" key="7">
    <source>
        <dbReference type="ARBA" id="ARBA00023012"/>
    </source>
</evidence>
<protein>
    <recommendedName>
        <fullName evidence="3">Chemotaxis protein CheA</fullName>
        <ecNumber evidence="2">2.7.13.3</ecNumber>
    </recommendedName>
</protein>
<dbReference type="Pfam" id="PF01627">
    <property type="entry name" value="Hpt"/>
    <property type="match status" value="4"/>
</dbReference>
<keyword evidence="5" id="KW-0808">Transferase</keyword>
<reference evidence="17" key="1">
    <citation type="submission" date="2016-11" db="EMBL/GenBank/DDBJ databases">
        <authorList>
            <person name="Varghese N."/>
            <person name="Submissions S."/>
        </authorList>
    </citation>
    <scope>NUCLEOTIDE SEQUENCE [LARGE SCALE GENOMIC DNA]</scope>
    <source>
        <strain evidence="17">CGMCC 1.7063</strain>
    </source>
</reference>
<evidence type="ECO:0000256" key="8">
    <source>
        <dbReference type="ARBA" id="ARBA00035100"/>
    </source>
</evidence>
<dbReference type="InterPro" id="IPR003594">
    <property type="entry name" value="HATPase_dom"/>
</dbReference>
<evidence type="ECO:0000256" key="1">
    <source>
        <dbReference type="ARBA" id="ARBA00000085"/>
    </source>
</evidence>
<dbReference type="InterPro" id="IPR011006">
    <property type="entry name" value="CheY-like_superfamily"/>
</dbReference>
<proteinExistence type="predicted"/>
<dbReference type="GO" id="GO:0006935">
    <property type="term" value="P:chemotaxis"/>
    <property type="evidence" value="ECO:0007669"/>
    <property type="project" value="InterPro"/>
</dbReference>
<sequence>MSHDNPNFLALDWLTGEINETLAQARQLLETFASDSAADTAPLKSCLELIHQVHGSLHMAELTGAAMLAEEMEQLVQALASGEVENSDETREFLMRALLELPLYLEKVSFQRRDNAVLLLPLLNDLRAVRRERLITEGALFSPDLSPLTIANGKRQPLTADNAKLQDLVGKLRKMYHVAGAGLIRDVNSGESLAYLVKVTEKMSLLYSGSVRQPLWQILLGLFEAIGEHRISVLPALRQLLRRVDVEFRLLQGRGAKVLDAGLDRNLVRNLLFYVYLAGPSGARCQSLYQQFALDRAVPGTPRPDTEDALAMGPEALGTAVVALREELQLVRDALEPGTAGAERAPLSDTAAIAKRLADTLGVLGLESQRGRARGIYECLRDAARGGDVDELLMVAAGELVQLDSALAASVTRNKAVDSDQPLMGDATDTVLREARLGLESVKEAVVEYIASHWDVSYLNRVPERLQEVCGGLEMVGYSRASEIVGACRRYISEQLIDAAEQPEWKLLDTLADAITSVEYYLERRADGIEDADMLLALAEDSVATLGFAVTDESLVAAATAADGSAGDDRPGYSAADEAAVLDGFTLDGGIADEEETATPAGSQPVAPSEEDSWFDVAELAASSAVATARTDDAEAEAPSTESEVPESEPVAAVGELSEPTIVEDDDSLIDDEIIEIFLEEAEEVLETIGQYFPEWAANFANQEALTEFRRGFHTLKGSGRMVEALEVGELAWAVENMLNRVLDETVKPQRAHAELVEQVRQKLPSMIEGFRLRTGDPDPERTAQLQDWAQQLSRGEVPAELMAESKTDTLAVAPAEPEEVFEGEDNDQLWEIFAQEAETHLATVEEFLADMRAAAPLYGVPSDPLHRALHTLKGSAHMAEVTVVAQLVTPLERFAKELRTYQVPIDADIYELISDAADYVREVLQQIRAGDELAIEKSEQFLARVAELQERAVGHLIREREANEPRAVDPALLAVIMADGMKVLLDADQMLSQWRAQPGDKSLLMPVAEELHVLQEAASRAQLPTLAELSQLLFDVYRRVIDGSLEEEPALWAALEQGHNELLDLVDAVAAAQDLPEVSEAVGEALRYLAQGESAPSEEDDYDWSELGIDSADLPTTDENAVEPGGAEESHFGALSFGELVQAEQHAGIELPAAETPEEITADVAADWIDVPAISEVVAEASPDEFAEAATVASGDVDLQKLLADIDPDVVDVFMEEAGDLTDELEELIQTWEQAPDDRSQAEALKRVLHTFKGGARMAGLMGLGEVAHRFETVIEGMQGSAQPSAEFFADAHAIYDRIAGGVETVRAWMSGDQLEAFTQLLSAHWADEQLAEDANPVDYGIESRDLPTTAEFGADAEFELVTEELSVRDEAEDSGEPDFESAAQLPEPVQATPATEAGSNVLPFIRKDNRVGARDSAGPARGQPQEMVRVAAELLEELVNLAGETSISRGRLEEQVSEFGFALDEMDATLHRLNEQLRRLDAETEAQILFRQEQLAEQEDSFDPLEMDRYSSLQQLSRSLLESTSDLMELRSTLGNKTRDTETLLLQQSRVNTELQEGLMRSRMVPFSRLVPRLRRIVRQVSAELGKQVDLVFSNVEGELDRSMLERMVAPLEHMLRNAVDHGIEMPAERIAAGKPERGRINVVLAREGSEVVLNISDDGAGINLMRVREKAIENGLMRPDAELSNNEIMQFILQAGFSTADKVTQISGRGVGMDVVSAEIKQIGGSVHINSQAGLGTEFVVRLPFTVSVNRALMVKIGEDLFALPLNTIEGIVRLSPFELEHYYRSSDARFEYAGEPYQVSYFGTLLQSQAQPKLSVEDMQLPVLLVRSEGHAMALQVDAIMGSREIVVKSLGPQFASVQGVSGATVTGDGTVVVILDAHALLRRQAAQLARPEVPVLQLEASPEPQPQERQQTVMVVDDSVTVRKVTSRFLEREGYLVTTAKDGQDAVIQLQDQIPDLILLDIEMPRMDGFEVARHIRSSSRLRDIPIVMITSRTGKKHRDHAMSLGVNHYLGKPYQEEVLLAAIREYTGESAVGG</sequence>
<keyword evidence="4 10" id="KW-0597">Phosphoprotein</keyword>
<dbReference type="PROSITE" id="PS50110">
    <property type="entry name" value="RESPONSE_REGULATORY"/>
    <property type="match status" value="1"/>
</dbReference>
<evidence type="ECO:0000259" key="13">
    <source>
        <dbReference type="PROSITE" id="PS50110"/>
    </source>
</evidence>
<feature type="modified residue" description="Phosphohistidine" evidence="9">
    <location>
        <position position="1251"/>
    </location>
</feature>
<evidence type="ECO:0000259" key="14">
    <source>
        <dbReference type="PROSITE" id="PS50851"/>
    </source>
</evidence>
<dbReference type="Pfam" id="PF02895">
    <property type="entry name" value="H-kinase_dim"/>
    <property type="match status" value="1"/>
</dbReference>
<dbReference type="SMART" id="SM00260">
    <property type="entry name" value="CheW"/>
    <property type="match status" value="1"/>
</dbReference>
<dbReference type="InterPro" id="IPR036061">
    <property type="entry name" value="CheW-like_dom_sf"/>
</dbReference>
<feature type="modified residue" description="Phosphohistidine" evidence="9">
    <location>
        <position position="871"/>
    </location>
</feature>
<dbReference type="SUPFAM" id="SSF47226">
    <property type="entry name" value="Histidine-containing phosphotransfer domain, HPT domain"/>
    <property type="match status" value="6"/>
</dbReference>
<comment type="catalytic activity">
    <reaction evidence="1">
        <text>ATP + protein L-histidine = ADP + protein N-phospho-L-histidine.</text>
        <dbReference type="EC" id="2.7.13.3"/>
    </reaction>
</comment>
<dbReference type="PROSITE" id="PS50109">
    <property type="entry name" value="HIS_KIN"/>
    <property type="match status" value="1"/>
</dbReference>
<dbReference type="PROSITE" id="PS50894">
    <property type="entry name" value="HPT"/>
    <property type="match status" value="3"/>
</dbReference>
<dbReference type="EC" id="2.7.13.3" evidence="2"/>
<evidence type="ECO:0000256" key="3">
    <source>
        <dbReference type="ARBA" id="ARBA00021495"/>
    </source>
</evidence>
<evidence type="ECO:0000313" key="17">
    <source>
        <dbReference type="Proteomes" id="UP000184170"/>
    </source>
</evidence>
<evidence type="ECO:0000256" key="4">
    <source>
        <dbReference type="ARBA" id="ARBA00022553"/>
    </source>
</evidence>
<dbReference type="InterPro" id="IPR004358">
    <property type="entry name" value="Sig_transdc_His_kin-like_C"/>
</dbReference>
<keyword evidence="17" id="KW-1185">Reference proteome</keyword>
<name>A0A1M5EKQ1_9GAMM</name>
<dbReference type="Pfam" id="PF00072">
    <property type="entry name" value="Response_reg"/>
    <property type="match status" value="1"/>
</dbReference>
<dbReference type="Gene3D" id="2.30.30.40">
    <property type="entry name" value="SH3 Domains"/>
    <property type="match status" value="1"/>
</dbReference>
<dbReference type="RefSeq" id="WP_073276037.1">
    <property type="nucleotide sequence ID" value="NZ_FQVA01000003.1"/>
</dbReference>
<dbReference type="Proteomes" id="UP000184170">
    <property type="component" value="Unassembled WGS sequence"/>
</dbReference>
<organism evidence="16 17">
    <name type="scientific">Microbulbifer donghaiensis</name>
    <dbReference type="NCBI Taxonomy" id="494016"/>
    <lineage>
        <taxon>Bacteria</taxon>
        <taxon>Pseudomonadati</taxon>
        <taxon>Pseudomonadota</taxon>
        <taxon>Gammaproteobacteria</taxon>
        <taxon>Cellvibrionales</taxon>
        <taxon>Microbulbiferaceae</taxon>
        <taxon>Microbulbifer</taxon>
    </lineage>
</organism>
<feature type="domain" description="CheW-like" evidence="14">
    <location>
        <begin position="1752"/>
        <end position="1891"/>
    </location>
</feature>
<dbReference type="InterPro" id="IPR036890">
    <property type="entry name" value="HATPase_C_sf"/>
</dbReference>
<dbReference type="SMART" id="SM00073">
    <property type="entry name" value="HPT"/>
    <property type="match status" value="3"/>
</dbReference>
<dbReference type="Pfam" id="PF26379">
    <property type="entry name" value="FimL_2nd"/>
    <property type="match status" value="1"/>
</dbReference>
<accession>A0A1M5EKQ1</accession>
<dbReference type="Pfam" id="PF01584">
    <property type="entry name" value="CheW"/>
    <property type="match status" value="1"/>
</dbReference>
<evidence type="ECO:0000259" key="12">
    <source>
        <dbReference type="PROSITE" id="PS50109"/>
    </source>
</evidence>
<feature type="domain" description="HPt" evidence="15">
    <location>
        <begin position="667"/>
        <end position="774"/>
    </location>
</feature>
<keyword evidence="6 16" id="KW-0418">Kinase</keyword>
<feature type="compositionally biased region" description="Low complexity" evidence="11">
    <location>
        <begin position="637"/>
        <end position="651"/>
    </location>
</feature>
<dbReference type="Pfam" id="PF02518">
    <property type="entry name" value="HATPase_c"/>
    <property type="match status" value="1"/>
</dbReference>
<evidence type="ECO:0000259" key="15">
    <source>
        <dbReference type="PROSITE" id="PS50894"/>
    </source>
</evidence>
<dbReference type="Gene3D" id="1.20.120.160">
    <property type="entry name" value="HPT domain"/>
    <property type="match status" value="5"/>
</dbReference>
<evidence type="ECO:0000256" key="2">
    <source>
        <dbReference type="ARBA" id="ARBA00012438"/>
    </source>
</evidence>
<evidence type="ECO:0000256" key="11">
    <source>
        <dbReference type="SAM" id="MobiDB-lite"/>
    </source>
</evidence>
<dbReference type="InterPro" id="IPR051315">
    <property type="entry name" value="Bact_Chemotaxis_CheA"/>
</dbReference>
<dbReference type="InterPro" id="IPR002545">
    <property type="entry name" value="CheW-lke_dom"/>
</dbReference>
<dbReference type="SUPFAM" id="SSF50341">
    <property type="entry name" value="CheW-like"/>
    <property type="match status" value="1"/>
</dbReference>
<dbReference type="PANTHER" id="PTHR43395:SF8">
    <property type="entry name" value="HISTIDINE KINASE"/>
    <property type="match status" value="1"/>
</dbReference>
<feature type="modified residue" description="4-aspartylphosphate" evidence="10">
    <location>
        <position position="1966"/>
    </location>
</feature>
<dbReference type="InterPro" id="IPR058661">
    <property type="entry name" value="FimL_2nd"/>
</dbReference>
<dbReference type="PRINTS" id="PR00344">
    <property type="entry name" value="BCTRLSENSOR"/>
</dbReference>
<feature type="domain" description="HPt" evidence="15">
    <location>
        <begin position="1204"/>
        <end position="1310"/>
    </location>
</feature>
<evidence type="ECO:0000256" key="10">
    <source>
        <dbReference type="PROSITE-ProRule" id="PRU00169"/>
    </source>
</evidence>
<feature type="domain" description="Histidine kinase" evidence="12">
    <location>
        <begin position="1517"/>
        <end position="1750"/>
    </location>
</feature>
<feature type="domain" description="Response regulatory" evidence="13">
    <location>
        <begin position="1917"/>
        <end position="2033"/>
    </location>
</feature>
<feature type="modified residue" description="Phosphohistidine" evidence="9">
    <location>
        <position position="714"/>
    </location>
</feature>
<dbReference type="EMBL" id="FQVA01000003">
    <property type="protein sequence ID" value="SHF79651.1"/>
    <property type="molecule type" value="Genomic_DNA"/>
</dbReference>